<gene>
    <name evidence="13" type="ORF">PoB_005146100</name>
</gene>
<evidence type="ECO:0000256" key="7">
    <source>
        <dbReference type="PROSITE-ProRule" id="PRU00703"/>
    </source>
</evidence>
<accession>A0AAV4BNX9</accession>
<dbReference type="EMBL" id="BLXT01005681">
    <property type="protein sequence ID" value="GFO24956.1"/>
    <property type="molecule type" value="Genomic_DNA"/>
</dbReference>
<keyword evidence="7" id="KW-0129">CBS domain</keyword>
<feature type="transmembrane region" description="Helical" evidence="9">
    <location>
        <begin position="239"/>
        <end position="262"/>
    </location>
</feature>
<comment type="caution">
    <text evidence="13">The sequence shown here is derived from an EMBL/GenBank/DDBJ whole genome shotgun (WGS) entry which is preliminary data.</text>
</comment>
<feature type="transmembrane region" description="Helical" evidence="9">
    <location>
        <begin position="274"/>
        <end position="295"/>
    </location>
</feature>
<feature type="chain" id="PRO_5043663168" evidence="10">
    <location>
        <begin position="26"/>
        <end position="533"/>
    </location>
</feature>
<dbReference type="PROSITE" id="PS51846">
    <property type="entry name" value="CNNM"/>
    <property type="match status" value="1"/>
</dbReference>
<evidence type="ECO:0000256" key="5">
    <source>
        <dbReference type="ARBA" id="ARBA00022989"/>
    </source>
</evidence>
<dbReference type="GO" id="GO:0040018">
    <property type="term" value="P:positive regulation of multicellular organism growth"/>
    <property type="evidence" value="ECO:0007669"/>
    <property type="project" value="UniProtKB-ARBA"/>
</dbReference>
<dbReference type="InterPro" id="IPR045095">
    <property type="entry name" value="ACDP"/>
</dbReference>
<feature type="transmembrane region" description="Helical" evidence="9">
    <location>
        <begin position="154"/>
        <end position="178"/>
    </location>
</feature>
<dbReference type="GO" id="GO:0010960">
    <property type="term" value="P:magnesium ion homeostasis"/>
    <property type="evidence" value="ECO:0007669"/>
    <property type="project" value="InterPro"/>
</dbReference>
<dbReference type="Pfam" id="PF01595">
    <property type="entry name" value="CNNM"/>
    <property type="match status" value="1"/>
</dbReference>
<keyword evidence="6 8" id="KW-0472">Membrane</keyword>
<organism evidence="13 14">
    <name type="scientific">Plakobranchus ocellatus</name>
    <dbReference type="NCBI Taxonomy" id="259542"/>
    <lineage>
        <taxon>Eukaryota</taxon>
        <taxon>Metazoa</taxon>
        <taxon>Spiralia</taxon>
        <taxon>Lophotrochozoa</taxon>
        <taxon>Mollusca</taxon>
        <taxon>Gastropoda</taxon>
        <taxon>Heterobranchia</taxon>
        <taxon>Euthyneura</taxon>
        <taxon>Panpulmonata</taxon>
        <taxon>Sacoglossa</taxon>
        <taxon>Placobranchoidea</taxon>
        <taxon>Plakobranchidae</taxon>
        <taxon>Plakobranchus</taxon>
    </lineage>
</organism>
<dbReference type="InterPro" id="IPR002550">
    <property type="entry name" value="CNNM"/>
</dbReference>
<evidence type="ECO:0000256" key="8">
    <source>
        <dbReference type="PROSITE-ProRule" id="PRU01193"/>
    </source>
</evidence>
<dbReference type="GO" id="GO:1905941">
    <property type="term" value="P:positive regulation of gonad development"/>
    <property type="evidence" value="ECO:0007669"/>
    <property type="project" value="UniProtKB-ARBA"/>
</dbReference>
<dbReference type="AlphaFoldDB" id="A0AAV4BNX9"/>
<feature type="signal peptide" evidence="10">
    <location>
        <begin position="1"/>
        <end position="25"/>
    </location>
</feature>
<protein>
    <submittedName>
        <fullName evidence="13">Metal transporter cnnm4-like</fullName>
    </submittedName>
</protein>
<dbReference type="Gene3D" id="3.10.580.10">
    <property type="entry name" value="CBS-domain"/>
    <property type="match status" value="1"/>
</dbReference>
<feature type="transmembrane region" description="Helical" evidence="9">
    <location>
        <begin position="212"/>
        <end position="233"/>
    </location>
</feature>
<dbReference type="GO" id="GO:0022857">
    <property type="term" value="F:transmembrane transporter activity"/>
    <property type="evidence" value="ECO:0007669"/>
    <property type="project" value="TreeGrafter"/>
</dbReference>
<dbReference type="InterPro" id="IPR044751">
    <property type="entry name" value="Ion_transp-like_CBS"/>
</dbReference>
<dbReference type="PANTHER" id="PTHR12064:SF94">
    <property type="entry name" value="UNEXTENDED PROTEIN"/>
    <property type="match status" value="1"/>
</dbReference>
<dbReference type="Proteomes" id="UP000735302">
    <property type="component" value="Unassembled WGS sequence"/>
</dbReference>
<evidence type="ECO:0000256" key="2">
    <source>
        <dbReference type="ARBA" id="ARBA00010484"/>
    </source>
</evidence>
<dbReference type="GO" id="GO:0032026">
    <property type="term" value="P:response to magnesium ion"/>
    <property type="evidence" value="ECO:0007669"/>
    <property type="project" value="UniProtKB-ARBA"/>
</dbReference>
<evidence type="ECO:0000313" key="14">
    <source>
        <dbReference type="Proteomes" id="UP000735302"/>
    </source>
</evidence>
<dbReference type="GO" id="GO:0005886">
    <property type="term" value="C:plasma membrane"/>
    <property type="evidence" value="ECO:0007669"/>
    <property type="project" value="TreeGrafter"/>
</dbReference>
<dbReference type="PROSITE" id="PS51371">
    <property type="entry name" value="CBS"/>
    <property type="match status" value="1"/>
</dbReference>
<keyword evidence="5 8" id="KW-1133">Transmembrane helix</keyword>
<keyword evidence="14" id="KW-1185">Reference proteome</keyword>
<keyword evidence="10" id="KW-0732">Signal</keyword>
<keyword evidence="3 8" id="KW-0812">Transmembrane</keyword>
<proteinExistence type="inferred from homology"/>
<evidence type="ECO:0000259" key="11">
    <source>
        <dbReference type="PROSITE" id="PS51371"/>
    </source>
</evidence>
<sequence>MASRGGCRLMSLVFLINFVTYSTQQSPTPVVLGIYPGDSSVYYIFNNAIQVEAEKDVRLLLIGTGLENTQIFFTPNNGSCSGVEKSKTFHAKVNSKGTSASIEVNLRPLQDPKAVYYLCAYDNLTQTYEHAGSDSWVTVNVFERPEKSGTLLPLWLQIIIIAILLMLSGLFSGLNLGLMSLDQTELTIIEKVGSENEKRYARRIGPLRARGNLLLCTLLLGNVMVNSTFTILFDNLTNGLIAVLSSTVGIVVFGEIIPQAICSRHGLAVGAKTYWLTRFFMFVTFPASYPISVILDKILGEEMGQVYSKEKLQELIRMTADQRLLHDNEANIISGALQLTNKSVEDIMTKIEDVYMLEIGTVLDFDTLSEILRHGYTRVPVHDGEKTNIVNLLNTKDLALIDPDDNTLLSTVCKYYDHKPLLVDYDTKLDTMLQEFLQGNSHMAIVQKLHNAEDRDPYYENVGVVTLEDVIEEILQSEIIDETDMMSEFPFFVVSYLGLLVTQALFCAAHCQIFSHVSCSGLKPMLFFQFRVS</sequence>
<comment type="similarity">
    <text evidence="2">Belongs to the ACDP family.</text>
</comment>
<evidence type="ECO:0000256" key="4">
    <source>
        <dbReference type="ARBA" id="ARBA00022737"/>
    </source>
</evidence>
<dbReference type="CDD" id="cd04590">
    <property type="entry name" value="CBS_pair_CorC_HlyC_assoc"/>
    <property type="match status" value="1"/>
</dbReference>
<feature type="domain" description="CNNM transmembrane" evidence="12">
    <location>
        <begin position="150"/>
        <end position="328"/>
    </location>
</feature>
<feature type="domain" description="CBS" evidence="11">
    <location>
        <begin position="416"/>
        <end position="482"/>
    </location>
</feature>
<dbReference type="InterPro" id="IPR000644">
    <property type="entry name" value="CBS_dom"/>
</dbReference>
<dbReference type="PANTHER" id="PTHR12064">
    <property type="entry name" value="METAL TRANSPORTER CNNM"/>
    <property type="match status" value="1"/>
</dbReference>
<evidence type="ECO:0000313" key="13">
    <source>
        <dbReference type="EMBL" id="GFO24956.1"/>
    </source>
</evidence>
<comment type="subcellular location">
    <subcellularLocation>
        <location evidence="1">Membrane</location>
        <topology evidence="1">Multi-pass membrane protein</topology>
    </subcellularLocation>
</comment>
<evidence type="ECO:0000256" key="6">
    <source>
        <dbReference type="ARBA" id="ARBA00023136"/>
    </source>
</evidence>
<evidence type="ECO:0000256" key="10">
    <source>
        <dbReference type="SAM" id="SignalP"/>
    </source>
</evidence>
<dbReference type="FunFam" id="3.10.580.10:FF:000006">
    <property type="entry name" value="DUF21 and CBS domain protein"/>
    <property type="match status" value="1"/>
</dbReference>
<dbReference type="GO" id="GO:0008340">
    <property type="term" value="P:determination of adult lifespan"/>
    <property type="evidence" value="ECO:0007669"/>
    <property type="project" value="UniProtKB-ARBA"/>
</dbReference>
<keyword evidence="4" id="KW-0677">Repeat</keyword>
<evidence type="ECO:0000256" key="3">
    <source>
        <dbReference type="ARBA" id="ARBA00022692"/>
    </source>
</evidence>
<evidence type="ECO:0000256" key="9">
    <source>
        <dbReference type="SAM" id="Phobius"/>
    </source>
</evidence>
<evidence type="ECO:0000256" key="1">
    <source>
        <dbReference type="ARBA" id="ARBA00004141"/>
    </source>
</evidence>
<reference evidence="13 14" key="1">
    <citation type="journal article" date="2021" name="Elife">
        <title>Chloroplast acquisition without the gene transfer in kleptoplastic sea slugs, Plakobranchus ocellatus.</title>
        <authorList>
            <person name="Maeda T."/>
            <person name="Takahashi S."/>
            <person name="Yoshida T."/>
            <person name="Shimamura S."/>
            <person name="Takaki Y."/>
            <person name="Nagai Y."/>
            <person name="Toyoda A."/>
            <person name="Suzuki Y."/>
            <person name="Arimoto A."/>
            <person name="Ishii H."/>
            <person name="Satoh N."/>
            <person name="Nishiyama T."/>
            <person name="Hasebe M."/>
            <person name="Maruyama T."/>
            <person name="Minagawa J."/>
            <person name="Obokata J."/>
            <person name="Shigenobu S."/>
        </authorList>
    </citation>
    <scope>NUCLEOTIDE SEQUENCE [LARGE SCALE GENOMIC DNA]</scope>
</reference>
<name>A0AAV4BNX9_9GAST</name>
<dbReference type="SUPFAM" id="SSF54631">
    <property type="entry name" value="CBS-domain pair"/>
    <property type="match status" value="1"/>
</dbReference>
<evidence type="ECO:0000259" key="12">
    <source>
        <dbReference type="PROSITE" id="PS51846"/>
    </source>
</evidence>
<dbReference type="InterPro" id="IPR046342">
    <property type="entry name" value="CBS_dom_sf"/>
</dbReference>